<feature type="domain" description="Glycosyl hydrolase family 32 N-terminal" evidence="6">
    <location>
        <begin position="29"/>
        <end position="338"/>
    </location>
</feature>
<dbReference type="PANTHER" id="PTHR43101:SF1">
    <property type="entry name" value="BETA-FRUCTOSIDASE"/>
    <property type="match status" value="1"/>
</dbReference>
<dbReference type="InterPro" id="IPR013320">
    <property type="entry name" value="ConA-like_dom_sf"/>
</dbReference>
<dbReference type="SUPFAM" id="SSF49899">
    <property type="entry name" value="Concanavalin A-like lectins/glucanases"/>
    <property type="match status" value="1"/>
</dbReference>
<evidence type="ECO:0000259" key="7">
    <source>
        <dbReference type="Pfam" id="PF08244"/>
    </source>
</evidence>
<comment type="caution">
    <text evidence="8">The sequence shown here is derived from an EMBL/GenBank/DDBJ whole genome shotgun (WGS) entry which is preliminary data.</text>
</comment>
<protein>
    <recommendedName>
        <fullName evidence="2">beta-fructofuranosidase</fullName>
        <ecNumber evidence="2">3.2.1.26</ecNumber>
    </recommendedName>
</protein>
<dbReference type="Gene3D" id="2.115.10.20">
    <property type="entry name" value="Glycosyl hydrolase domain, family 43"/>
    <property type="match status" value="1"/>
</dbReference>
<dbReference type="InterPro" id="IPR013148">
    <property type="entry name" value="Glyco_hydro_32_N"/>
</dbReference>
<name>A0A9D2MEI6_9FIRM</name>
<dbReference type="EMBL" id="DWXX01000062">
    <property type="protein sequence ID" value="HJB58700.1"/>
    <property type="molecule type" value="Genomic_DNA"/>
</dbReference>
<comment type="similarity">
    <text evidence="1 5">Belongs to the glycosyl hydrolase 32 family.</text>
</comment>
<keyword evidence="3 5" id="KW-0378">Hydrolase</keyword>
<dbReference type="GO" id="GO:0004564">
    <property type="term" value="F:beta-fructofuranosidase activity"/>
    <property type="evidence" value="ECO:0007669"/>
    <property type="project" value="UniProtKB-EC"/>
</dbReference>
<dbReference type="Proteomes" id="UP000824211">
    <property type="component" value="Unassembled WGS sequence"/>
</dbReference>
<evidence type="ECO:0000313" key="8">
    <source>
        <dbReference type="EMBL" id="HJB58700.1"/>
    </source>
</evidence>
<dbReference type="Pfam" id="PF00251">
    <property type="entry name" value="Glyco_hydro_32N"/>
    <property type="match status" value="1"/>
</dbReference>
<evidence type="ECO:0000256" key="4">
    <source>
        <dbReference type="ARBA" id="ARBA00023295"/>
    </source>
</evidence>
<dbReference type="Pfam" id="PF08244">
    <property type="entry name" value="Glyco_hydro_32C"/>
    <property type="match status" value="1"/>
</dbReference>
<reference evidence="8" key="2">
    <citation type="submission" date="2021-04" db="EMBL/GenBank/DDBJ databases">
        <authorList>
            <person name="Gilroy R."/>
        </authorList>
    </citation>
    <scope>NUCLEOTIDE SEQUENCE</scope>
    <source>
        <strain evidence="8">ChiHjej9B8-13557</strain>
    </source>
</reference>
<gene>
    <name evidence="8" type="ORF">H9771_03410</name>
</gene>
<dbReference type="GO" id="GO:0005975">
    <property type="term" value="P:carbohydrate metabolic process"/>
    <property type="evidence" value="ECO:0007669"/>
    <property type="project" value="InterPro"/>
</dbReference>
<reference evidence="8" key="1">
    <citation type="journal article" date="2021" name="PeerJ">
        <title>Extensive microbial diversity within the chicken gut microbiome revealed by metagenomics and culture.</title>
        <authorList>
            <person name="Gilroy R."/>
            <person name="Ravi A."/>
            <person name="Getino M."/>
            <person name="Pursley I."/>
            <person name="Horton D.L."/>
            <person name="Alikhan N.F."/>
            <person name="Baker D."/>
            <person name="Gharbi K."/>
            <person name="Hall N."/>
            <person name="Watson M."/>
            <person name="Adriaenssens E.M."/>
            <person name="Foster-Nyarko E."/>
            <person name="Jarju S."/>
            <person name="Secka A."/>
            <person name="Antonio M."/>
            <person name="Oren A."/>
            <person name="Chaudhuri R.R."/>
            <person name="La Ragione R."/>
            <person name="Hildebrand F."/>
            <person name="Pallen M.J."/>
        </authorList>
    </citation>
    <scope>NUCLEOTIDE SEQUENCE</scope>
    <source>
        <strain evidence="8">ChiHjej9B8-13557</strain>
    </source>
</reference>
<dbReference type="CDD" id="cd08996">
    <property type="entry name" value="GH32_FFase"/>
    <property type="match status" value="1"/>
</dbReference>
<dbReference type="InterPro" id="IPR023296">
    <property type="entry name" value="Glyco_hydro_beta-prop_sf"/>
</dbReference>
<evidence type="ECO:0000313" key="9">
    <source>
        <dbReference type="Proteomes" id="UP000824211"/>
    </source>
</evidence>
<dbReference type="SUPFAM" id="SSF75005">
    <property type="entry name" value="Arabinanase/levansucrase/invertase"/>
    <property type="match status" value="1"/>
</dbReference>
<accession>A0A9D2MEI6</accession>
<dbReference type="AlphaFoldDB" id="A0A9D2MEI6"/>
<evidence type="ECO:0000259" key="6">
    <source>
        <dbReference type="Pfam" id="PF00251"/>
    </source>
</evidence>
<dbReference type="PANTHER" id="PTHR43101">
    <property type="entry name" value="BETA-FRUCTOSIDASE"/>
    <property type="match status" value="1"/>
</dbReference>
<keyword evidence="4 5" id="KW-0326">Glycosidase</keyword>
<dbReference type="InterPro" id="IPR013189">
    <property type="entry name" value="Glyco_hydro_32_C"/>
</dbReference>
<organism evidence="8 9">
    <name type="scientific">Candidatus Faecalibacterium faecipullorum</name>
    <dbReference type="NCBI Taxonomy" id="2838578"/>
    <lineage>
        <taxon>Bacteria</taxon>
        <taxon>Bacillati</taxon>
        <taxon>Bacillota</taxon>
        <taxon>Clostridia</taxon>
        <taxon>Eubacteriales</taxon>
        <taxon>Oscillospiraceae</taxon>
        <taxon>Faecalibacterium</taxon>
    </lineage>
</organism>
<dbReference type="PROSITE" id="PS00609">
    <property type="entry name" value="GLYCOSYL_HYDROL_F32"/>
    <property type="match status" value="1"/>
</dbReference>
<sequence length="491" mass="54653">MDSTTLQNARAYEAWHGAAIPAAERPAYHLTPYVGWMNDPNGFSYYKGKYHLFYQYYPYKTVWGPMHWGHAVSSDLLHWEYLPAALAPDSPADKDGCFSGSAAELPDGRQLLLYTSVCKQAQPDGETREVQTQSVAVGDGLDYEKPFTAPVLDEHDLPDGFSRFDFRDPKLWREPDGSYSAVIVGQGRAEGGAALLFRSADGFHWEYVTILDASRGEYGVMWECPDFFELDGKQVLMAGPMEMHARDEYHNGHCVIALIGSYDPETCRFTRESVQLMDEGIDFYATQTLLAPDGRRIMTAWMQAWAGISDQPHGAKWFGQTICPRELHIRDGRIIQTPVRELDAVRGARVLHENVRIEGEAALEGIGGRVADLTLTVTPEAGCRTFTVKLAADAGHRTTLTYEPRTRRLTLDRSQAGFHQDIVHIRSCTVRGESETLSLRILLDRNSVEVFINGGEQTMTACIYTPPEADGIAFAADGAARLTAEQYALAL</sequence>
<dbReference type="InterPro" id="IPR018053">
    <property type="entry name" value="Glyco_hydro_32_AS"/>
</dbReference>
<dbReference type="Gene3D" id="2.60.120.560">
    <property type="entry name" value="Exo-inulinase, domain 1"/>
    <property type="match status" value="1"/>
</dbReference>
<evidence type="ECO:0000256" key="1">
    <source>
        <dbReference type="ARBA" id="ARBA00009902"/>
    </source>
</evidence>
<dbReference type="InterPro" id="IPR051214">
    <property type="entry name" value="GH32_Enzymes"/>
</dbReference>
<feature type="domain" description="Glycosyl hydrolase family 32 C-terminal" evidence="7">
    <location>
        <begin position="341"/>
        <end position="481"/>
    </location>
</feature>
<dbReference type="SMART" id="SM00640">
    <property type="entry name" value="Glyco_32"/>
    <property type="match status" value="1"/>
</dbReference>
<evidence type="ECO:0000256" key="2">
    <source>
        <dbReference type="ARBA" id="ARBA00012758"/>
    </source>
</evidence>
<evidence type="ECO:0000256" key="3">
    <source>
        <dbReference type="ARBA" id="ARBA00022801"/>
    </source>
</evidence>
<dbReference type="EC" id="3.2.1.26" evidence="2"/>
<proteinExistence type="inferred from homology"/>
<dbReference type="InterPro" id="IPR001362">
    <property type="entry name" value="Glyco_hydro_32"/>
</dbReference>
<evidence type="ECO:0000256" key="5">
    <source>
        <dbReference type="RuleBase" id="RU362110"/>
    </source>
</evidence>